<gene>
    <name evidence="3" type="ORF">HX830_03325</name>
</gene>
<evidence type="ECO:0000313" key="4">
    <source>
        <dbReference type="Proteomes" id="UP000522864"/>
    </source>
</evidence>
<dbReference type="InterPro" id="IPR031583">
    <property type="entry name" value="PelD_GGDEF"/>
</dbReference>
<organism evidence="3 4">
    <name type="scientific">Pseudomonas gingeri</name>
    <dbReference type="NCBI Taxonomy" id="117681"/>
    <lineage>
        <taxon>Bacteria</taxon>
        <taxon>Pseudomonadati</taxon>
        <taxon>Pseudomonadota</taxon>
        <taxon>Gammaproteobacteria</taxon>
        <taxon>Pseudomonadales</taxon>
        <taxon>Pseudomonadaceae</taxon>
        <taxon>Pseudomonas</taxon>
    </lineage>
</organism>
<accession>A0A7Y7WLV4</accession>
<protein>
    <submittedName>
        <fullName evidence="3">Sugar transporter</fullName>
    </submittedName>
</protein>
<evidence type="ECO:0000256" key="1">
    <source>
        <dbReference type="SAM" id="Phobius"/>
    </source>
</evidence>
<evidence type="ECO:0000259" key="2">
    <source>
        <dbReference type="Pfam" id="PF16963"/>
    </source>
</evidence>
<feature type="domain" description="PelD GGDEF" evidence="2">
    <location>
        <begin position="325"/>
        <end position="445"/>
    </location>
</feature>
<keyword evidence="1" id="KW-0472">Membrane</keyword>
<comment type="caution">
    <text evidence="3">The sequence shown here is derived from an EMBL/GenBank/DDBJ whole genome shotgun (WGS) entry which is preliminary data.</text>
</comment>
<feature type="transmembrane region" description="Helical" evidence="1">
    <location>
        <begin position="59"/>
        <end position="82"/>
    </location>
</feature>
<dbReference type="AlphaFoldDB" id="A0A7Y7WLV4"/>
<keyword evidence="3" id="KW-0813">Transport</keyword>
<dbReference type="RefSeq" id="WP_177098968.1">
    <property type="nucleotide sequence ID" value="NZ_JACAQA010000003.1"/>
</dbReference>
<feature type="transmembrane region" description="Helical" evidence="1">
    <location>
        <begin position="94"/>
        <end position="115"/>
    </location>
</feature>
<keyword evidence="3" id="KW-0762">Sugar transport</keyword>
<name>A0A7Y7WLV4_9PSED</name>
<proteinExistence type="predicted"/>
<reference evidence="3 4" key="1">
    <citation type="submission" date="2020-04" db="EMBL/GenBank/DDBJ databases">
        <title>Molecular characterization of pseudomonads from Agaricus bisporus reveal novel blotch 2 pathogens in Western Europe.</title>
        <authorList>
            <person name="Taparia T."/>
            <person name="Krijger M."/>
            <person name="Haynes E."/>
            <person name="Elpinstone J.G."/>
            <person name="Noble R."/>
            <person name="Van Der Wolf J."/>
        </authorList>
    </citation>
    <scope>NUCLEOTIDE SEQUENCE [LARGE SCALE GENOMIC DNA]</scope>
    <source>
        <strain evidence="3 4">G9001</strain>
    </source>
</reference>
<dbReference type="EMBL" id="JACAQA010000003">
    <property type="protein sequence ID" value="NWB83904.1"/>
    <property type="molecule type" value="Genomic_DNA"/>
</dbReference>
<dbReference type="SUPFAM" id="SSF55781">
    <property type="entry name" value="GAF domain-like"/>
    <property type="match status" value="1"/>
</dbReference>
<keyword evidence="1" id="KW-1133">Transmembrane helix</keyword>
<keyword evidence="1" id="KW-0812">Transmembrane</keyword>
<dbReference type="InterPro" id="IPR029016">
    <property type="entry name" value="GAF-like_dom_sf"/>
</dbReference>
<dbReference type="Proteomes" id="UP000522864">
    <property type="component" value="Unassembled WGS sequence"/>
</dbReference>
<dbReference type="InterPro" id="IPR038367">
    <property type="entry name" value="PelD_GGDEF_sf"/>
</dbReference>
<dbReference type="Gene3D" id="3.30.450.40">
    <property type="match status" value="1"/>
</dbReference>
<dbReference type="Pfam" id="PF16963">
    <property type="entry name" value="PelD_GGDEF"/>
    <property type="match status" value="1"/>
</dbReference>
<feature type="transmembrane region" description="Helical" evidence="1">
    <location>
        <begin position="20"/>
        <end position="38"/>
    </location>
</feature>
<dbReference type="Gene3D" id="3.30.70.2880">
    <property type="match status" value="1"/>
</dbReference>
<sequence>MNSPHMDYALAPRASGPASWLETFLVTALVIGFGLWLTPEDPLQVRGGFPWSLLAPLLLGVRYGFVRGLISASLLVATFFVLRQSGLQGYAQIAPSYIVGVLVCGMLVGEVRDLWERRLLRLQMANEYRQYRLDDFTRAHQILRVSHDRLEQRLAGSDQSLRSSLLGLRERLRAAPNGEDSLSLLAEPVLTLLGQYGSLRVAGLYRLDSPRDSAPSLTLLASTGVMGPLDNQDLLVKLCLEREELVSVREELIDAGGQASVSSLQACIPLLDTEGRMLAILAVRQMPFFAFQERTLSLLALLAGHIADLLHHDPQVLQLEDADAQHFTRQLKRSLVDVERHGLSGCLYAFELTRSNDELARLFERSQRGLDLHLTLANNRGHALLLVLLPLTSAEGAQGYLMRLGKLIHEHFGMSVELSGLGVNVLPYDLESARQRDGLRNFLHNECGLNVQQVAV</sequence>
<evidence type="ECO:0000313" key="3">
    <source>
        <dbReference type="EMBL" id="NWB83904.1"/>
    </source>
</evidence>